<dbReference type="GO" id="GO:0016853">
    <property type="term" value="F:isomerase activity"/>
    <property type="evidence" value="ECO:0007669"/>
    <property type="project" value="UniProtKB-KW"/>
</dbReference>
<evidence type="ECO:0000259" key="1">
    <source>
        <dbReference type="Pfam" id="PF12680"/>
    </source>
</evidence>
<keyword evidence="3" id="KW-1185">Reference proteome</keyword>
<dbReference type="PROSITE" id="PS51257">
    <property type="entry name" value="PROKAR_LIPOPROTEIN"/>
    <property type="match status" value="1"/>
</dbReference>
<accession>A0A1N7QVE4</accession>
<organism evidence="2 3">
    <name type="scientific">Filimonas lacunae</name>
    <dbReference type="NCBI Taxonomy" id="477680"/>
    <lineage>
        <taxon>Bacteria</taxon>
        <taxon>Pseudomonadati</taxon>
        <taxon>Bacteroidota</taxon>
        <taxon>Chitinophagia</taxon>
        <taxon>Chitinophagales</taxon>
        <taxon>Chitinophagaceae</taxon>
        <taxon>Filimonas</taxon>
    </lineage>
</organism>
<evidence type="ECO:0000313" key="3">
    <source>
        <dbReference type="Proteomes" id="UP000186917"/>
    </source>
</evidence>
<keyword evidence="2" id="KW-0413">Isomerase</keyword>
<dbReference type="Proteomes" id="UP000186917">
    <property type="component" value="Unassembled WGS sequence"/>
</dbReference>
<dbReference type="InterPro" id="IPR037401">
    <property type="entry name" value="SnoaL-like"/>
</dbReference>
<proteinExistence type="predicted"/>
<protein>
    <submittedName>
        <fullName evidence="2">Ketosteroid isomerase-related protein</fullName>
    </submittedName>
</protein>
<dbReference type="InterPro" id="IPR032710">
    <property type="entry name" value="NTF2-like_dom_sf"/>
</dbReference>
<dbReference type="SUPFAM" id="SSF54427">
    <property type="entry name" value="NTF2-like"/>
    <property type="match status" value="1"/>
</dbReference>
<gene>
    <name evidence="2" type="ORF">SAMN05421788_10766</name>
</gene>
<dbReference type="Pfam" id="PF12680">
    <property type="entry name" value="SnoaL_2"/>
    <property type="match status" value="1"/>
</dbReference>
<dbReference type="AlphaFoldDB" id="A0A1N7QVE4"/>
<dbReference type="Gene3D" id="3.10.450.50">
    <property type="match status" value="1"/>
</dbReference>
<dbReference type="OrthoDB" id="129343at2"/>
<evidence type="ECO:0000313" key="2">
    <source>
        <dbReference type="EMBL" id="SIT26853.1"/>
    </source>
</evidence>
<dbReference type="EMBL" id="FTOR01000007">
    <property type="protein sequence ID" value="SIT26853.1"/>
    <property type="molecule type" value="Genomic_DNA"/>
</dbReference>
<dbReference type="STRING" id="477680.SAMN05421788_10766"/>
<feature type="domain" description="SnoaL-like" evidence="1">
    <location>
        <begin position="44"/>
        <end position="146"/>
    </location>
</feature>
<name>A0A1N7QVE4_9BACT</name>
<reference evidence="3" key="1">
    <citation type="submission" date="2017-01" db="EMBL/GenBank/DDBJ databases">
        <authorList>
            <person name="Varghese N."/>
            <person name="Submissions S."/>
        </authorList>
    </citation>
    <scope>NUCLEOTIDE SEQUENCE [LARGE SCALE GENOMIC DNA]</scope>
    <source>
        <strain evidence="3">DSM 21054</strain>
    </source>
</reference>
<sequence>MEKHGKLVNMKHLLLSLTIITLLSITACNIPAHPNSGTSEQVARNMFAAFNRHDWKQMADYYSDSALFLDPSLGKEPVYQTRQQIIKKYTELAALFPDIKDDVRQVYASGDHVTVEFVSSASSDSTGAWQLPICTVLTIQNGKIIRDATYYDQE</sequence>